<accession>A0ABD3PDZ1</accession>
<dbReference type="EMBL" id="JALLPJ020000670">
    <property type="protein sequence ID" value="KAL3785996.1"/>
    <property type="molecule type" value="Genomic_DNA"/>
</dbReference>
<proteinExistence type="predicted"/>
<organism evidence="2 3">
    <name type="scientific">Cyclotella atomus</name>
    <dbReference type="NCBI Taxonomy" id="382360"/>
    <lineage>
        <taxon>Eukaryota</taxon>
        <taxon>Sar</taxon>
        <taxon>Stramenopiles</taxon>
        <taxon>Ochrophyta</taxon>
        <taxon>Bacillariophyta</taxon>
        <taxon>Coscinodiscophyceae</taxon>
        <taxon>Thalassiosirophycidae</taxon>
        <taxon>Stephanodiscales</taxon>
        <taxon>Stephanodiscaceae</taxon>
        <taxon>Cyclotella</taxon>
    </lineage>
</organism>
<evidence type="ECO:0000313" key="3">
    <source>
        <dbReference type="Proteomes" id="UP001530400"/>
    </source>
</evidence>
<protein>
    <submittedName>
        <fullName evidence="2">Uncharacterized protein</fullName>
    </submittedName>
</protein>
<evidence type="ECO:0000256" key="1">
    <source>
        <dbReference type="SAM" id="MobiDB-lite"/>
    </source>
</evidence>
<dbReference type="AlphaFoldDB" id="A0ABD3PDZ1"/>
<keyword evidence="3" id="KW-1185">Reference proteome</keyword>
<feature type="region of interest" description="Disordered" evidence="1">
    <location>
        <begin position="1"/>
        <end position="25"/>
    </location>
</feature>
<dbReference type="Proteomes" id="UP001530400">
    <property type="component" value="Unassembled WGS sequence"/>
</dbReference>
<evidence type="ECO:0000313" key="2">
    <source>
        <dbReference type="EMBL" id="KAL3785996.1"/>
    </source>
</evidence>
<dbReference type="InterPro" id="IPR022773">
    <property type="entry name" value="Siva"/>
</dbReference>
<gene>
    <name evidence="2" type="ORF">ACHAWO_012194</name>
</gene>
<dbReference type="PANTHER" id="PTHR14365">
    <property type="entry name" value="APOPTOSIS REGULATORY PROTEIN SIVA"/>
    <property type="match status" value="1"/>
</dbReference>
<reference evidence="2 3" key="1">
    <citation type="submission" date="2024-10" db="EMBL/GenBank/DDBJ databases">
        <title>Updated reference genomes for cyclostephanoid diatoms.</title>
        <authorList>
            <person name="Roberts W.R."/>
            <person name="Alverson A.J."/>
        </authorList>
    </citation>
    <scope>NUCLEOTIDE SEQUENCE [LARGE SCALE GENOMIC DNA]</scope>
    <source>
        <strain evidence="2 3">AJA010-31</strain>
    </source>
</reference>
<sequence>MASFPAVRKRTSAPSPSDCSMEDHSDAATNGASGFIYGVNEHHQQQPPSMHKTFSCAQDTSSCAAVSPFLDFRNQNNNIMLSQSSTASSVTFDSSVKMELESPQQHRSGSIFDSLCFISDANNNDNSSSVSMESPMRNFCSLEPVKKKSRKEGVFFGGATSEVAPERGMVVDASLQPQEKASEKSYCCHVCGNAAADIPVIANLKCTTTADSISGQSNITMKTTGRAPKSHSLLNYFAKGKVSEKKATFKSKSLSPIQENNTIRCQYCDKATCSSCTRQCERCCRDFCTFCSRVDYGGVVEKIMCFECGYEEMERYGSSDADMMDL</sequence>
<name>A0ABD3PDZ1_9STRA</name>
<comment type="caution">
    <text evidence="2">The sequence shown here is derived from an EMBL/GenBank/DDBJ whole genome shotgun (WGS) entry which is preliminary data.</text>
</comment>
<dbReference type="PANTHER" id="PTHR14365:SF1">
    <property type="entry name" value="APOPTOSIS REGULATORY PROTEIN SIVA"/>
    <property type="match status" value="1"/>
</dbReference>